<dbReference type="AlphaFoldDB" id="A0A178IAB2"/>
<protein>
    <submittedName>
        <fullName evidence="2">Uncharacterized protein</fullName>
    </submittedName>
</protein>
<dbReference type="STRING" id="1184151.AW736_26010"/>
<keyword evidence="3" id="KW-1185">Reference proteome</keyword>
<comment type="caution">
    <text evidence="2">The sequence shown here is derived from an EMBL/GenBank/DDBJ whole genome shotgun (WGS) entry which is preliminary data.</text>
</comment>
<accession>A0A178IAB2</accession>
<keyword evidence="1" id="KW-0732">Signal</keyword>
<gene>
    <name evidence="2" type="ORF">AW736_26010</name>
</gene>
<feature type="chain" id="PRO_5013040187" evidence="1">
    <location>
        <begin position="16"/>
        <end position="283"/>
    </location>
</feature>
<organism evidence="2 3">
    <name type="scientific">Termitidicoccus mucosus</name>
    <dbReference type="NCBI Taxonomy" id="1184151"/>
    <lineage>
        <taxon>Bacteria</taxon>
        <taxon>Pseudomonadati</taxon>
        <taxon>Verrucomicrobiota</taxon>
        <taxon>Opitutia</taxon>
        <taxon>Opitutales</taxon>
        <taxon>Opitutaceae</taxon>
        <taxon>Termitidicoccus</taxon>
    </lineage>
</organism>
<evidence type="ECO:0000313" key="2">
    <source>
        <dbReference type="EMBL" id="OAM86900.1"/>
    </source>
</evidence>
<feature type="signal peptide" evidence="1">
    <location>
        <begin position="1"/>
        <end position="15"/>
    </location>
</feature>
<name>A0A178IAB2_9BACT</name>
<evidence type="ECO:0000313" key="3">
    <source>
        <dbReference type="Proteomes" id="UP000078486"/>
    </source>
</evidence>
<proteinExistence type="predicted"/>
<evidence type="ECO:0000256" key="1">
    <source>
        <dbReference type="SAM" id="SignalP"/>
    </source>
</evidence>
<dbReference type="EMBL" id="LRRQ01000194">
    <property type="protein sequence ID" value="OAM86900.1"/>
    <property type="molecule type" value="Genomic_DNA"/>
</dbReference>
<reference evidence="2 3" key="1">
    <citation type="submission" date="2016-01" db="EMBL/GenBank/DDBJ databases">
        <title>High potential of lignocellulose degradation of a new Verrucomicrobia species.</title>
        <authorList>
            <person name="Wang Y."/>
            <person name="Shi Y."/>
            <person name="Qiu Z."/>
            <person name="Liu S."/>
            <person name="Yang H."/>
        </authorList>
    </citation>
    <scope>NUCLEOTIDE SEQUENCE [LARGE SCALE GENOMIC DNA]</scope>
    <source>
        <strain evidence="2 3">TSB47</strain>
    </source>
</reference>
<sequence length="283" mass="30950">MCVTLLALLVTPGFAGDANPRTPVVKQLPLDERIVYEIPISTDAPTTLMFPSAPSALEGANITNNPDAPAPVLLSHLPGRYYLSVRALTPDARATLNVILQNKTYIIRLAVAPQPYGSVTFYEDRIAGRSAALAKRATPETLLALLDRAKSHRLIREQYPEAAWQVEHRAPNDKTQYRDFTATVEEVFRFDPEDTLVFKLKLENTGGTEVVYQPQGLAVRIGNRLYPASIADASGLIPPHAETTAYFAITGTPDGGRANLSVKNSFNVIVPRVTRDAHLIAPR</sequence>
<dbReference type="Proteomes" id="UP000078486">
    <property type="component" value="Unassembled WGS sequence"/>
</dbReference>